<dbReference type="SUPFAM" id="SSF56672">
    <property type="entry name" value="DNA/RNA polymerases"/>
    <property type="match status" value="1"/>
</dbReference>
<evidence type="ECO:0000313" key="3">
    <source>
        <dbReference type="Proteomes" id="UP001333110"/>
    </source>
</evidence>
<dbReference type="AlphaFoldDB" id="A0AAN7NNB7"/>
<dbReference type="Proteomes" id="UP001333110">
    <property type="component" value="Unassembled WGS sequence"/>
</dbReference>
<organism evidence="2 3">
    <name type="scientific">Mycteria americana</name>
    <name type="common">Wood stork</name>
    <dbReference type="NCBI Taxonomy" id="33587"/>
    <lineage>
        <taxon>Eukaryota</taxon>
        <taxon>Metazoa</taxon>
        <taxon>Chordata</taxon>
        <taxon>Craniata</taxon>
        <taxon>Vertebrata</taxon>
        <taxon>Euteleostomi</taxon>
        <taxon>Archelosauria</taxon>
        <taxon>Archosauria</taxon>
        <taxon>Dinosauria</taxon>
        <taxon>Saurischia</taxon>
        <taxon>Theropoda</taxon>
        <taxon>Coelurosauria</taxon>
        <taxon>Aves</taxon>
        <taxon>Neognathae</taxon>
        <taxon>Neoaves</taxon>
        <taxon>Aequornithes</taxon>
        <taxon>Ciconiiformes</taxon>
        <taxon>Ciconiidae</taxon>
        <taxon>Mycteria</taxon>
    </lineage>
</organism>
<evidence type="ECO:0000313" key="2">
    <source>
        <dbReference type="EMBL" id="KAK4827981.1"/>
    </source>
</evidence>
<name>A0AAN7NNB7_MYCAM</name>
<gene>
    <name evidence="2" type="ORF">QYF61_022683</name>
</gene>
<protein>
    <recommendedName>
        <fullName evidence="1">Reverse transcriptase domain-containing protein</fullName>
    </recommendedName>
</protein>
<dbReference type="Pfam" id="PF00078">
    <property type="entry name" value="RVT_1"/>
    <property type="match status" value="1"/>
</dbReference>
<dbReference type="EMBL" id="JAUNZN010000002">
    <property type="protein sequence ID" value="KAK4827981.1"/>
    <property type="molecule type" value="Genomic_DNA"/>
</dbReference>
<dbReference type="InterPro" id="IPR000477">
    <property type="entry name" value="RT_dom"/>
</dbReference>
<dbReference type="PROSITE" id="PS50878">
    <property type="entry name" value="RT_POL"/>
    <property type="match status" value="1"/>
</dbReference>
<dbReference type="InterPro" id="IPR043502">
    <property type="entry name" value="DNA/RNA_pol_sf"/>
</dbReference>
<comment type="caution">
    <text evidence="2">The sequence shown here is derived from an EMBL/GenBank/DDBJ whole genome shotgun (WGS) entry which is preliminary data.</text>
</comment>
<sequence length="610" mass="68230">MGFSKAFDTVPHSILLDKLSNCGMSRFTVCWVKNWLKDRGQSVVVNGATSGWRLVIGGVPQGSILGPVLFNIFANDLGAGVECTISKFADDTKLGGAVDSFEGQEALQRDLDSLEHWAMINGMKFNKSKCWILHLGRSNAGHKYKLGEEWLESSPAERGLGVLVDRRLNRSQQCGLAAKRANRILGCIKPAALVRPHLEYCVQFWAPQFKKDMKVLECIQRRATKLVKGLEGISYEERLRTSGLSSLEKRRPRGDLTALYSFLRRGRGERGADLFSLGSSDRTRGNGSNLHWGGARPTGVYPKGVSNFIRGLPKRDFENVTSLNALHDDVQNVRMEFPECNLCHHRHNSKIKLVLLHLLESKKNNPHHYRLVSLTLISGKIMKQVLLGHASRHMKEKKVTRNCQHGFTKGKSCLTNLIALCVKMTGFVDEEKSVDVIHLDFSKEAAECSLIKFAGNAKVGVGGASINMLKCRTAIQRDLDRLEEYANMNLMKLSKDKCEVLHLGRKNPLQSHRLRTDKPGSSSAEKDLGILVDNKLNMNQQHALAAKKAVLTGILAMCLVSSADILQNRPGLEHLLCEKRLKALVFFRLEKRRLMGDLVAAYQYLHRVHQ</sequence>
<keyword evidence="3" id="KW-1185">Reference proteome</keyword>
<feature type="domain" description="Reverse transcriptase" evidence="1">
    <location>
        <begin position="1"/>
        <end position="164"/>
    </location>
</feature>
<reference evidence="2 3" key="1">
    <citation type="journal article" date="2023" name="J. Hered.">
        <title>Chromosome-level genome of the wood stork (Mycteria americana) provides insight into avian chromosome evolution.</title>
        <authorList>
            <person name="Flamio R. Jr."/>
            <person name="Ramstad K.M."/>
        </authorList>
    </citation>
    <scope>NUCLEOTIDE SEQUENCE [LARGE SCALE GENOMIC DNA]</scope>
    <source>
        <strain evidence="2">JAX WOST 10</strain>
    </source>
</reference>
<evidence type="ECO:0000259" key="1">
    <source>
        <dbReference type="PROSITE" id="PS50878"/>
    </source>
</evidence>
<proteinExistence type="predicted"/>
<dbReference type="PANTHER" id="PTHR33332">
    <property type="entry name" value="REVERSE TRANSCRIPTASE DOMAIN-CONTAINING PROTEIN"/>
    <property type="match status" value="1"/>
</dbReference>
<accession>A0AAN7NNB7</accession>